<proteinExistence type="predicted"/>
<name>A0AAE4R9K8_9ACTN</name>
<accession>A0AAE4R9K8</accession>
<gene>
    <name evidence="1" type="ORF">R3Q15_20745</name>
</gene>
<comment type="caution">
    <text evidence="1">The sequence shown here is derived from an EMBL/GenBank/DDBJ whole genome shotgun (WGS) entry which is preliminary data.</text>
</comment>
<dbReference type="EMBL" id="JAWLKH010000030">
    <property type="protein sequence ID" value="MDV6314277.1"/>
    <property type="molecule type" value="Genomic_DNA"/>
</dbReference>
<reference evidence="1" key="1">
    <citation type="submission" date="2023-10" db="EMBL/GenBank/DDBJ databases">
        <title>Development of a sustainable strategy for remediation of hydrocarbon-contaminated territories based on the waste exchange concept.</title>
        <authorList>
            <person name="Krivoruchko A."/>
        </authorList>
    </citation>
    <scope>NUCLEOTIDE SEQUENCE</scope>
    <source>
        <strain evidence="1">IEGM 1279</strain>
    </source>
</reference>
<protein>
    <submittedName>
        <fullName evidence="1">Uncharacterized protein</fullName>
    </submittedName>
</protein>
<evidence type="ECO:0000313" key="1">
    <source>
        <dbReference type="EMBL" id="MDV6314277.1"/>
    </source>
</evidence>
<dbReference type="Proteomes" id="UP001185922">
    <property type="component" value="Unassembled WGS sequence"/>
</dbReference>
<evidence type="ECO:0000313" key="2">
    <source>
        <dbReference type="Proteomes" id="UP001185922"/>
    </source>
</evidence>
<organism evidence="1 2">
    <name type="scientific">Gordonia amicalis</name>
    <dbReference type="NCBI Taxonomy" id="89053"/>
    <lineage>
        <taxon>Bacteria</taxon>
        <taxon>Bacillati</taxon>
        <taxon>Actinomycetota</taxon>
        <taxon>Actinomycetes</taxon>
        <taxon>Mycobacteriales</taxon>
        <taxon>Gordoniaceae</taxon>
        <taxon>Gordonia</taxon>
    </lineage>
</organism>
<dbReference type="RefSeq" id="WP_152528518.1">
    <property type="nucleotide sequence ID" value="NZ_JANJEV010000001.1"/>
</dbReference>
<sequence length="186" mass="20781">MTGLVKALEATVEWCRYSELLDDLSPEGARSLRDVRRELAPMLEHSAIGEHAQDGMLNRFAYRRDRVSDVVASLPEDARNLSNAFEELDELIELVSLRVLGQLVAYGGPRLLQTVDEVERAGRFVSFQSDHLISTSSLIAIDHPLVPDVAVVTEMGWYFRETGESVVSCKAKLLPNSKLLTNWVPD</sequence>
<dbReference type="AlphaFoldDB" id="A0AAE4R9K8"/>